<evidence type="ECO:0000256" key="2">
    <source>
        <dbReference type="SAM" id="SignalP"/>
    </source>
</evidence>
<dbReference type="RefSeq" id="WP_189621484.1">
    <property type="nucleotide sequence ID" value="NZ_BMZA01000009.1"/>
</dbReference>
<organism evidence="3 4">
    <name type="scientific">Novosphingobium colocasiae</name>
    <dbReference type="NCBI Taxonomy" id="1256513"/>
    <lineage>
        <taxon>Bacteria</taxon>
        <taxon>Pseudomonadati</taxon>
        <taxon>Pseudomonadota</taxon>
        <taxon>Alphaproteobacteria</taxon>
        <taxon>Sphingomonadales</taxon>
        <taxon>Sphingomonadaceae</taxon>
        <taxon>Novosphingobium</taxon>
    </lineage>
</organism>
<dbReference type="EMBL" id="BMZA01000009">
    <property type="protein sequence ID" value="GGZ08606.1"/>
    <property type="molecule type" value="Genomic_DNA"/>
</dbReference>
<proteinExistence type="predicted"/>
<evidence type="ECO:0000256" key="1">
    <source>
        <dbReference type="SAM" id="MobiDB-lite"/>
    </source>
</evidence>
<feature type="compositionally biased region" description="Low complexity" evidence="1">
    <location>
        <begin position="36"/>
        <end position="53"/>
    </location>
</feature>
<evidence type="ECO:0000313" key="4">
    <source>
        <dbReference type="Proteomes" id="UP000648075"/>
    </source>
</evidence>
<feature type="region of interest" description="Disordered" evidence="1">
    <location>
        <begin position="30"/>
        <end position="68"/>
    </location>
</feature>
<reference evidence="3" key="2">
    <citation type="submission" date="2020-09" db="EMBL/GenBank/DDBJ databases">
        <authorList>
            <person name="Sun Q."/>
            <person name="Kim S."/>
        </authorList>
    </citation>
    <scope>NUCLEOTIDE SEQUENCE</scope>
    <source>
        <strain evidence="3">KCTC 32255</strain>
    </source>
</reference>
<comment type="caution">
    <text evidence="3">The sequence shown here is derived from an EMBL/GenBank/DDBJ whole genome shotgun (WGS) entry which is preliminary data.</text>
</comment>
<sequence length="622" mass="64838">MKRRHLFLGAALVLTSGWALAQNGPESLLPKGFDEPAAPAGPAAQSGPRASSGVPTPKATSTPVVQPLPGMPPITLPGESTVATAPVPTGILSRVPTLAELVAMTPQEFEALLGARAQIDMPPGAKRSLDTVGLIDESEGGLPAPSLAAQNPSLVRVALQFNKGTLVSRWGHILLRRALASRLQAPAGMDPAEFAALRVGLLLRMGEGDAARALLQDVDIANYTPVYAPLALDVYQRTADFTGLCPVTAVHGEFSQDVRWDATRAICEAFRGNAMAGLSRLDKMQSRGRMPRIDTLLAQKYAGAAGKARRAVTIEWKEAADMTPWRYGLAIGVGLEPPKDLMAKAGRDYDFITATAPMVGLERRAAAADRAAGAGVLSTAAMVDLYSQIYSAQDITGSWQDLATSLRDSYAGNSPADRLAAMQALWSGAGGPITGYGRKVLTAAAAARIPAAVDMADNAAPLIASMLAAGYDANAMRWAPVVNAGSEGWALLALASPISSRTVDTGAIDTFAGADESGNRRKSAFLIAGLAGLGRLGDGDVQRYSSDMALKLDSTTRFTQAIDSAAARGDQASVALLAGFGMQGRDWGGMTPRYLFHIVSALNRVGLGAEARMIAAEAVARA</sequence>
<keyword evidence="2" id="KW-0732">Signal</keyword>
<evidence type="ECO:0000313" key="3">
    <source>
        <dbReference type="EMBL" id="GGZ08606.1"/>
    </source>
</evidence>
<name>A0A918PGV8_9SPHN</name>
<protein>
    <submittedName>
        <fullName evidence="3">Uncharacterized protein</fullName>
    </submittedName>
</protein>
<dbReference type="AlphaFoldDB" id="A0A918PGV8"/>
<keyword evidence="4" id="KW-1185">Reference proteome</keyword>
<dbReference type="Proteomes" id="UP000648075">
    <property type="component" value="Unassembled WGS sequence"/>
</dbReference>
<feature type="chain" id="PRO_5037273705" evidence="2">
    <location>
        <begin position="22"/>
        <end position="622"/>
    </location>
</feature>
<accession>A0A918PGV8</accession>
<gene>
    <name evidence="3" type="ORF">GCM10011614_24370</name>
</gene>
<feature type="signal peptide" evidence="2">
    <location>
        <begin position="1"/>
        <end position="21"/>
    </location>
</feature>
<reference evidence="3" key="1">
    <citation type="journal article" date="2014" name="Int. J. Syst. Evol. Microbiol.">
        <title>Complete genome sequence of Corynebacterium casei LMG S-19264T (=DSM 44701T), isolated from a smear-ripened cheese.</title>
        <authorList>
            <consortium name="US DOE Joint Genome Institute (JGI-PGF)"/>
            <person name="Walter F."/>
            <person name="Albersmeier A."/>
            <person name="Kalinowski J."/>
            <person name="Ruckert C."/>
        </authorList>
    </citation>
    <scope>NUCLEOTIDE SEQUENCE</scope>
    <source>
        <strain evidence="3">KCTC 32255</strain>
    </source>
</reference>